<dbReference type="Pfam" id="PF00096">
    <property type="entry name" value="zf-C2H2"/>
    <property type="match status" value="1"/>
</dbReference>
<evidence type="ECO:0000256" key="9">
    <source>
        <dbReference type="ARBA" id="ARBA00023163"/>
    </source>
</evidence>
<protein>
    <recommendedName>
        <fullName evidence="14">C2H2-type domain-containing protein</fullName>
    </recommendedName>
</protein>
<dbReference type="Pfam" id="PF13465">
    <property type="entry name" value="zf-H2C2_2"/>
    <property type="match status" value="1"/>
</dbReference>
<evidence type="ECO:0000256" key="10">
    <source>
        <dbReference type="ARBA" id="ARBA00023242"/>
    </source>
</evidence>
<evidence type="ECO:0000256" key="4">
    <source>
        <dbReference type="ARBA" id="ARBA00022737"/>
    </source>
</evidence>
<accession>A0AAV2QEU1</accession>
<keyword evidence="7" id="KW-0805">Transcription regulation</keyword>
<dbReference type="InterPro" id="IPR050688">
    <property type="entry name" value="Zinc_finger/UBP_domain"/>
</dbReference>
<dbReference type="PANTHER" id="PTHR24403">
    <property type="entry name" value="ZINC FINGER PROTEIN"/>
    <property type="match status" value="1"/>
</dbReference>
<evidence type="ECO:0000256" key="3">
    <source>
        <dbReference type="ARBA" id="ARBA00022723"/>
    </source>
</evidence>
<keyword evidence="8" id="KW-0238">DNA-binding</keyword>
<evidence type="ECO:0000256" key="8">
    <source>
        <dbReference type="ARBA" id="ARBA00023125"/>
    </source>
</evidence>
<comment type="subcellular location">
    <subcellularLocation>
        <location evidence="1">Nucleus</location>
    </subcellularLocation>
</comment>
<proteinExistence type="inferred from homology"/>
<name>A0AAV2QEU1_MEGNR</name>
<evidence type="ECO:0000313" key="16">
    <source>
        <dbReference type="Proteomes" id="UP001497623"/>
    </source>
</evidence>
<evidence type="ECO:0000256" key="7">
    <source>
        <dbReference type="ARBA" id="ARBA00023015"/>
    </source>
</evidence>
<reference evidence="15 16" key="1">
    <citation type="submission" date="2024-05" db="EMBL/GenBank/DDBJ databases">
        <authorList>
            <person name="Wallberg A."/>
        </authorList>
    </citation>
    <scope>NUCLEOTIDE SEQUENCE [LARGE SCALE GENOMIC DNA]</scope>
</reference>
<dbReference type="GO" id="GO:0008270">
    <property type="term" value="F:zinc ion binding"/>
    <property type="evidence" value="ECO:0007669"/>
    <property type="project" value="UniProtKB-KW"/>
</dbReference>
<dbReference type="InterPro" id="IPR013087">
    <property type="entry name" value="Znf_C2H2_type"/>
</dbReference>
<evidence type="ECO:0000313" key="15">
    <source>
        <dbReference type="EMBL" id="CAL4077501.1"/>
    </source>
</evidence>
<keyword evidence="16" id="KW-1185">Reference proteome</keyword>
<evidence type="ECO:0000256" key="2">
    <source>
        <dbReference type="ARBA" id="ARBA00006991"/>
    </source>
</evidence>
<feature type="coiled-coil region" evidence="12">
    <location>
        <begin position="254"/>
        <end position="286"/>
    </location>
</feature>
<evidence type="ECO:0000259" key="14">
    <source>
        <dbReference type="PROSITE" id="PS50157"/>
    </source>
</evidence>
<evidence type="ECO:0000256" key="5">
    <source>
        <dbReference type="ARBA" id="ARBA00022771"/>
    </source>
</evidence>
<keyword evidence="3" id="KW-0479">Metal-binding</keyword>
<keyword evidence="6" id="KW-0862">Zinc</keyword>
<dbReference type="GO" id="GO:0005634">
    <property type="term" value="C:nucleus"/>
    <property type="evidence" value="ECO:0007669"/>
    <property type="project" value="UniProtKB-SubCell"/>
</dbReference>
<dbReference type="GO" id="GO:0003690">
    <property type="term" value="F:double-stranded DNA binding"/>
    <property type="evidence" value="ECO:0007669"/>
    <property type="project" value="UniProtKB-ARBA"/>
</dbReference>
<dbReference type="SMART" id="SM00355">
    <property type="entry name" value="ZnF_C2H2"/>
    <property type="match status" value="4"/>
</dbReference>
<organism evidence="15 16">
    <name type="scientific">Meganyctiphanes norvegica</name>
    <name type="common">Northern krill</name>
    <name type="synonym">Thysanopoda norvegica</name>
    <dbReference type="NCBI Taxonomy" id="48144"/>
    <lineage>
        <taxon>Eukaryota</taxon>
        <taxon>Metazoa</taxon>
        <taxon>Ecdysozoa</taxon>
        <taxon>Arthropoda</taxon>
        <taxon>Crustacea</taxon>
        <taxon>Multicrustacea</taxon>
        <taxon>Malacostraca</taxon>
        <taxon>Eumalacostraca</taxon>
        <taxon>Eucarida</taxon>
        <taxon>Euphausiacea</taxon>
        <taxon>Euphausiidae</taxon>
        <taxon>Meganyctiphanes</taxon>
    </lineage>
</organism>
<keyword evidence="10" id="KW-0539">Nucleus</keyword>
<dbReference type="Proteomes" id="UP001497623">
    <property type="component" value="Unassembled WGS sequence"/>
</dbReference>
<feature type="non-terminal residue" evidence="15">
    <location>
        <position position="457"/>
    </location>
</feature>
<keyword evidence="4" id="KW-0677">Repeat</keyword>
<sequence>MQDMLQFYSETSYYTAVSHFKFRCGICNTEFTLNDSSVVDEPHKQRMISRNKFLVVANALASNVGLKDTNTQLTNLEMPTIGPDVWRRCTRMWQKTLEEQEQDKTQDDQENKGKNKQLQTNLSNKRNTNNSIHGKQATSCTKNYSAKQTLSSKSIQLNRPTYQSPPAKSTSPKLPQIPNGQTSTITTDPESVVETLSSESSSPKSDGFHSPVCLSLKQHDNIVCIPDIDTSQITAQIKQEEGNEATDEQSYMYYNNVENNMDTAYREIERREAEEDSRQIEEERIQQLGVQEGAQNIYSDSQCNVKQEIGNVEPPTEDISAVGDTYNETLHDQSSRKQYESPPIGNGTIYECPECDYKCTLPYYLKIHMKTCVVKKLYECVECDYKCAKRSEMEIHQMTHRGEEPYSCSECGYKCIHPFYLKRHMRTHTGEKPFACTFCEYKFSQKCHLKRHMRIHT</sequence>
<feature type="compositionally biased region" description="Polar residues" evidence="13">
    <location>
        <begin position="116"/>
        <end position="188"/>
    </location>
</feature>
<keyword evidence="9" id="KW-0804">Transcription</keyword>
<feature type="domain" description="C2H2-type" evidence="14">
    <location>
        <begin position="406"/>
        <end position="433"/>
    </location>
</feature>
<gene>
    <name evidence="15" type="ORF">MNOR_LOCUS10423</name>
</gene>
<dbReference type="PANTHER" id="PTHR24403:SF109">
    <property type="entry name" value="ZINC FINGER PROTEIN 845-LIKE"/>
    <property type="match status" value="1"/>
</dbReference>
<evidence type="ECO:0000256" key="1">
    <source>
        <dbReference type="ARBA" id="ARBA00004123"/>
    </source>
</evidence>
<evidence type="ECO:0000256" key="6">
    <source>
        <dbReference type="ARBA" id="ARBA00022833"/>
    </source>
</evidence>
<keyword evidence="12" id="KW-0175">Coiled coil</keyword>
<dbReference type="InterPro" id="IPR036236">
    <property type="entry name" value="Znf_C2H2_sf"/>
</dbReference>
<dbReference type="EMBL" id="CAXKWB010005248">
    <property type="protein sequence ID" value="CAL4077501.1"/>
    <property type="molecule type" value="Genomic_DNA"/>
</dbReference>
<dbReference type="AlphaFoldDB" id="A0AAV2QEU1"/>
<comment type="similarity">
    <text evidence="2">Belongs to the krueppel C2H2-type zinc-finger protein family.</text>
</comment>
<feature type="domain" description="C2H2-type" evidence="14">
    <location>
        <begin position="434"/>
        <end position="457"/>
    </location>
</feature>
<comment type="caution">
    <text evidence="15">The sequence shown here is derived from an EMBL/GenBank/DDBJ whole genome shotgun (WGS) entry which is preliminary data.</text>
</comment>
<dbReference type="FunFam" id="3.30.160.60:FF:000446">
    <property type="entry name" value="Zinc finger protein"/>
    <property type="match status" value="1"/>
</dbReference>
<dbReference type="PROSITE" id="PS00028">
    <property type="entry name" value="ZINC_FINGER_C2H2_1"/>
    <property type="match status" value="3"/>
</dbReference>
<dbReference type="FunFam" id="3.30.160.60:FF:001370">
    <property type="entry name" value="Zinc finger protein"/>
    <property type="match status" value="1"/>
</dbReference>
<evidence type="ECO:0000256" key="13">
    <source>
        <dbReference type="SAM" id="MobiDB-lite"/>
    </source>
</evidence>
<feature type="compositionally biased region" description="Low complexity" evidence="13">
    <location>
        <begin position="189"/>
        <end position="205"/>
    </location>
</feature>
<evidence type="ECO:0000256" key="12">
    <source>
        <dbReference type="SAM" id="Coils"/>
    </source>
</evidence>
<keyword evidence="5 11" id="KW-0863">Zinc-finger</keyword>
<feature type="compositionally biased region" description="Basic and acidic residues" evidence="13">
    <location>
        <begin position="97"/>
        <end position="113"/>
    </location>
</feature>
<dbReference type="SUPFAM" id="SSF57667">
    <property type="entry name" value="beta-beta-alpha zinc fingers"/>
    <property type="match status" value="3"/>
</dbReference>
<dbReference type="GO" id="GO:0045944">
    <property type="term" value="P:positive regulation of transcription by RNA polymerase II"/>
    <property type="evidence" value="ECO:0007669"/>
    <property type="project" value="TreeGrafter"/>
</dbReference>
<dbReference type="PROSITE" id="PS50157">
    <property type="entry name" value="ZINC_FINGER_C2H2_2"/>
    <property type="match status" value="3"/>
</dbReference>
<dbReference type="Gene3D" id="3.30.160.60">
    <property type="entry name" value="Classic Zinc Finger"/>
    <property type="match status" value="3"/>
</dbReference>
<evidence type="ECO:0000256" key="11">
    <source>
        <dbReference type="PROSITE-ProRule" id="PRU00042"/>
    </source>
</evidence>
<feature type="domain" description="C2H2-type" evidence="14">
    <location>
        <begin position="378"/>
        <end position="405"/>
    </location>
</feature>
<feature type="region of interest" description="Disordered" evidence="13">
    <location>
        <begin position="97"/>
        <end position="208"/>
    </location>
</feature>